<feature type="transmembrane region" description="Helical" evidence="6">
    <location>
        <begin position="12"/>
        <end position="33"/>
    </location>
</feature>
<evidence type="ECO:0000313" key="9">
    <source>
        <dbReference type="Proteomes" id="UP001269144"/>
    </source>
</evidence>
<evidence type="ECO:0000256" key="3">
    <source>
        <dbReference type="ARBA" id="ARBA00022692"/>
    </source>
</evidence>
<dbReference type="SUPFAM" id="SSF103481">
    <property type="entry name" value="Multidrug resistance efflux transporter EmrE"/>
    <property type="match status" value="2"/>
</dbReference>
<feature type="transmembrane region" description="Helical" evidence="6">
    <location>
        <begin position="225"/>
        <end position="246"/>
    </location>
</feature>
<keyword evidence="9" id="KW-1185">Reference proteome</keyword>
<dbReference type="InterPro" id="IPR037185">
    <property type="entry name" value="EmrE-like"/>
</dbReference>
<evidence type="ECO:0000256" key="5">
    <source>
        <dbReference type="ARBA" id="ARBA00023136"/>
    </source>
</evidence>
<comment type="similarity">
    <text evidence="2">Belongs to the drug/metabolite transporter (DMT) superfamily. 10 TMS drug/metabolite exporter (DME) (TC 2.A.7.3) family.</text>
</comment>
<feature type="transmembrane region" description="Helical" evidence="6">
    <location>
        <begin position="279"/>
        <end position="296"/>
    </location>
</feature>
<keyword evidence="4 6" id="KW-1133">Transmembrane helix</keyword>
<proteinExistence type="inferred from homology"/>
<feature type="domain" description="EamA" evidence="7">
    <location>
        <begin position="16"/>
        <end position="146"/>
    </location>
</feature>
<feature type="transmembrane region" description="Helical" evidence="6">
    <location>
        <begin position="253"/>
        <end position="273"/>
    </location>
</feature>
<feature type="transmembrane region" description="Helical" evidence="6">
    <location>
        <begin position="77"/>
        <end position="95"/>
    </location>
</feature>
<evidence type="ECO:0000313" key="8">
    <source>
        <dbReference type="EMBL" id="MDS9469709.1"/>
    </source>
</evidence>
<evidence type="ECO:0000256" key="1">
    <source>
        <dbReference type="ARBA" id="ARBA00004141"/>
    </source>
</evidence>
<keyword evidence="5 6" id="KW-0472">Membrane</keyword>
<gene>
    <name evidence="8" type="ORF">RGQ15_19265</name>
</gene>
<feature type="transmembrane region" description="Helical" evidence="6">
    <location>
        <begin position="130"/>
        <end position="147"/>
    </location>
</feature>
<dbReference type="Gene3D" id="1.10.3730.20">
    <property type="match status" value="1"/>
</dbReference>
<dbReference type="PANTHER" id="PTHR22911">
    <property type="entry name" value="ACYL-MALONYL CONDENSING ENZYME-RELATED"/>
    <property type="match status" value="1"/>
</dbReference>
<evidence type="ECO:0000259" key="7">
    <source>
        <dbReference type="Pfam" id="PF00892"/>
    </source>
</evidence>
<keyword evidence="3 6" id="KW-0812">Transmembrane</keyword>
<dbReference type="Proteomes" id="UP001269144">
    <property type="component" value="Unassembled WGS sequence"/>
</dbReference>
<accession>A0ABU2HXC0</accession>
<feature type="transmembrane region" description="Helical" evidence="6">
    <location>
        <begin position="185"/>
        <end position="205"/>
    </location>
</feature>
<dbReference type="Pfam" id="PF00892">
    <property type="entry name" value="EamA"/>
    <property type="match status" value="2"/>
</dbReference>
<dbReference type="InterPro" id="IPR000620">
    <property type="entry name" value="EamA_dom"/>
</dbReference>
<feature type="transmembrane region" description="Helical" evidence="6">
    <location>
        <begin position="153"/>
        <end position="173"/>
    </location>
</feature>
<reference evidence="9" key="1">
    <citation type="submission" date="2023-07" db="EMBL/GenBank/DDBJ databases">
        <title>Paracoccus sp. MBLB3053 whole genome sequence.</title>
        <authorList>
            <person name="Hwang C.Y."/>
            <person name="Cho E.-S."/>
            <person name="Seo M.-J."/>
        </authorList>
    </citation>
    <scope>NUCLEOTIDE SEQUENCE [LARGE SCALE GENOMIC DNA]</scope>
    <source>
        <strain evidence="9">MBLB3053</strain>
    </source>
</reference>
<feature type="transmembrane region" description="Helical" evidence="6">
    <location>
        <begin position="45"/>
        <end position="65"/>
    </location>
</feature>
<evidence type="ECO:0000256" key="2">
    <source>
        <dbReference type="ARBA" id="ARBA00009853"/>
    </source>
</evidence>
<feature type="domain" description="EamA" evidence="7">
    <location>
        <begin position="157"/>
        <end position="296"/>
    </location>
</feature>
<evidence type="ECO:0000256" key="4">
    <source>
        <dbReference type="ARBA" id="ARBA00022989"/>
    </source>
</evidence>
<organism evidence="8 9">
    <name type="scientific">Paracoccus aurantius</name>
    <dbReference type="NCBI Taxonomy" id="3073814"/>
    <lineage>
        <taxon>Bacteria</taxon>
        <taxon>Pseudomonadati</taxon>
        <taxon>Pseudomonadota</taxon>
        <taxon>Alphaproteobacteria</taxon>
        <taxon>Rhodobacterales</taxon>
        <taxon>Paracoccaceae</taxon>
        <taxon>Paracoccus</taxon>
    </lineage>
</organism>
<sequence length="298" mass="31935">MTVGAKARADRTELAVAVMVLTDLTLSVADAMIKATLAEMPLSQFVFLRSCITLPLLILILKLWFPQVSLRPARPGWALLRSGLLLASLLLYYASLNRLDLSMAAAIYYTIPLFITLFSAVLIREAVGPRGWTGVVLGFGGVLLMLRPEARDLNLSALMPLASATLYALAMVLTRSRARTENPFVLALVFNLLAIALSGMASPSGAGNAPDQSTGTWLQLDPEDWVLLVLLSGMMLIGSVGTAIAYQSGPPAIVSTWDFSYLAFAVLWGVVLFSEQLDLASILGISLIALAGIAVIRR</sequence>
<feature type="transmembrane region" description="Helical" evidence="6">
    <location>
        <begin position="101"/>
        <end position="123"/>
    </location>
</feature>
<protein>
    <submittedName>
        <fullName evidence="8">DMT family transporter</fullName>
    </submittedName>
</protein>
<comment type="caution">
    <text evidence="8">The sequence shown here is derived from an EMBL/GenBank/DDBJ whole genome shotgun (WGS) entry which is preliminary data.</text>
</comment>
<dbReference type="PANTHER" id="PTHR22911:SF6">
    <property type="entry name" value="SOLUTE CARRIER FAMILY 35 MEMBER G1"/>
    <property type="match status" value="1"/>
</dbReference>
<dbReference type="EMBL" id="JAVQLW010000004">
    <property type="protein sequence ID" value="MDS9469709.1"/>
    <property type="molecule type" value="Genomic_DNA"/>
</dbReference>
<evidence type="ECO:0000256" key="6">
    <source>
        <dbReference type="SAM" id="Phobius"/>
    </source>
</evidence>
<comment type="subcellular location">
    <subcellularLocation>
        <location evidence="1">Membrane</location>
        <topology evidence="1">Multi-pass membrane protein</topology>
    </subcellularLocation>
</comment>
<name>A0ABU2HXC0_9RHOB</name>
<dbReference type="RefSeq" id="WP_311162419.1">
    <property type="nucleotide sequence ID" value="NZ_JAVQLW010000004.1"/>
</dbReference>